<dbReference type="RefSeq" id="WP_323278281.1">
    <property type="nucleotide sequence ID" value="NZ_JAYGGQ010000003.1"/>
</dbReference>
<dbReference type="PANTHER" id="PTHR35340:SF5">
    <property type="entry name" value="ASST-DOMAIN-CONTAINING PROTEIN"/>
    <property type="match status" value="1"/>
</dbReference>
<dbReference type="PROSITE" id="PS51318">
    <property type="entry name" value="TAT"/>
    <property type="match status" value="1"/>
</dbReference>
<dbReference type="InterPro" id="IPR039535">
    <property type="entry name" value="ASST-like"/>
</dbReference>
<comment type="caution">
    <text evidence="2">The sequence shown here is derived from an EMBL/GenBank/DDBJ whole genome shotgun (WGS) entry which is preliminary data.</text>
</comment>
<feature type="region of interest" description="Disordered" evidence="1">
    <location>
        <begin position="37"/>
        <end position="62"/>
    </location>
</feature>
<reference evidence="2 3" key="1">
    <citation type="submission" date="2023-12" db="EMBL/GenBank/DDBJ databases">
        <title>Sinomonas terricola sp. nov, isolated from litchi orchard soil in Guangdong, PR China.</title>
        <authorList>
            <person name="Jiaxin W."/>
            <person name="Yang Z."/>
            <person name="Honghui Z."/>
        </authorList>
    </citation>
    <scope>NUCLEOTIDE SEQUENCE [LARGE SCALE GENOMIC DNA]</scope>
    <source>
        <strain evidence="2 3">JGH33</strain>
    </source>
</reference>
<proteinExistence type="predicted"/>
<organism evidence="2 3">
    <name type="scientific">Sinomonas terricola</name>
    <dbReference type="NCBI Taxonomy" id="3110330"/>
    <lineage>
        <taxon>Bacteria</taxon>
        <taxon>Bacillati</taxon>
        <taxon>Actinomycetota</taxon>
        <taxon>Actinomycetes</taxon>
        <taxon>Micrococcales</taxon>
        <taxon>Micrococcaceae</taxon>
        <taxon>Sinomonas</taxon>
    </lineage>
</organism>
<dbReference type="InterPro" id="IPR006311">
    <property type="entry name" value="TAT_signal"/>
</dbReference>
<name>A0ABU5T458_9MICC</name>
<dbReference type="Pfam" id="PF14269">
    <property type="entry name" value="Arylsulfotran_2"/>
    <property type="match status" value="1"/>
</dbReference>
<keyword evidence="3" id="KW-1185">Reference proteome</keyword>
<evidence type="ECO:0000256" key="1">
    <source>
        <dbReference type="SAM" id="MobiDB-lite"/>
    </source>
</evidence>
<dbReference type="InterPro" id="IPR053143">
    <property type="entry name" value="Arylsulfate_ST"/>
</dbReference>
<evidence type="ECO:0000313" key="3">
    <source>
        <dbReference type="Proteomes" id="UP001304769"/>
    </source>
</evidence>
<gene>
    <name evidence="2" type="ORF">SPF06_06940</name>
</gene>
<dbReference type="PANTHER" id="PTHR35340">
    <property type="entry name" value="PQQ ENZYME REPEAT PROTEIN-RELATED"/>
    <property type="match status" value="1"/>
</dbReference>
<accession>A0ABU5T458</accession>
<dbReference type="Proteomes" id="UP001304769">
    <property type="component" value="Unassembled WGS sequence"/>
</dbReference>
<dbReference type="EMBL" id="JAYGGQ010000003">
    <property type="protein sequence ID" value="MEA5454453.1"/>
    <property type="molecule type" value="Genomic_DNA"/>
</dbReference>
<evidence type="ECO:0000313" key="2">
    <source>
        <dbReference type="EMBL" id="MEA5454453.1"/>
    </source>
</evidence>
<protein>
    <submittedName>
        <fullName evidence="2">Arylsulfotransferase family protein</fullName>
    </submittedName>
</protein>
<sequence length="500" mass="52723">MRSLSRRHILQGAGLAVFGAVAGATVARSSIFPLPASASAATPTPAPTGTSSPTSPPDRTFVSTKLTTPHVNVWSSSPTASGLLFAGPMGHGSNGLIMDNQGHPVWLEPTGAGVTDLRVQTYRGQQVLTYWSGQGIGGHGEGVGVIKDSAYRTIAQVSAGDDVKADLHEFTLTPRGTALLTAYPTIQRDLSALGGRTDGYLYDCQVQEVDIATGTVLFAWKASDHIPLDESYVRPSDDASADGSTPRKAFDPYHVNAVDPRSDGYLVSFRHTHTIYLVDRTGAVTWRLGGKRSDFTIEDNAAFAWQHDVRQRAGGVISLFDNHYKDGTTGTSRGLLLAVDEGKRTASAKLELARGGHRGNAMGNVQFLDNGHYLVGWGSDPSATEFAADGTPVFEATGIGNGSYRVYRSPWTAHPEALPDIAAVQGNGSAMQVYASWNGATEVASWRFLTGETPTSLAEAVVVRRTGFETTAAVAVAPHAVVVALDAEGNVLATSAVIST</sequence>
<feature type="compositionally biased region" description="Low complexity" evidence="1">
    <location>
        <begin position="37"/>
        <end position="53"/>
    </location>
</feature>